<gene>
    <name evidence="2" type="ORF">SAMN04487935_3142</name>
</gene>
<reference evidence="2 3" key="1">
    <citation type="submission" date="2016-10" db="EMBL/GenBank/DDBJ databases">
        <authorList>
            <person name="de Groot N.N."/>
        </authorList>
    </citation>
    <scope>NUCLEOTIDE SEQUENCE [LARGE SCALE GENOMIC DNA]</scope>
    <source>
        <strain evidence="2 3">CGMCC 1.10076</strain>
    </source>
</reference>
<evidence type="ECO:0000313" key="2">
    <source>
        <dbReference type="EMBL" id="SDK33213.1"/>
    </source>
</evidence>
<dbReference type="RefSeq" id="WP_091397605.1">
    <property type="nucleotide sequence ID" value="NZ_BKAI01000007.1"/>
</dbReference>
<evidence type="ECO:0000313" key="3">
    <source>
        <dbReference type="Proteomes" id="UP000199580"/>
    </source>
</evidence>
<name>A0A1G9B166_9FLAO</name>
<protein>
    <recommendedName>
        <fullName evidence="4">Alpha/beta hydrolase family protein</fullName>
    </recommendedName>
</protein>
<dbReference type="EMBL" id="FNEZ01000005">
    <property type="protein sequence ID" value="SDK33213.1"/>
    <property type="molecule type" value="Genomic_DNA"/>
</dbReference>
<dbReference type="SUPFAM" id="SSF53474">
    <property type="entry name" value="alpha/beta-Hydrolases"/>
    <property type="match status" value="1"/>
</dbReference>
<feature type="chain" id="PRO_5011535178" description="Alpha/beta hydrolase family protein" evidence="1">
    <location>
        <begin position="21"/>
        <end position="255"/>
    </location>
</feature>
<keyword evidence="1" id="KW-0732">Signal</keyword>
<dbReference type="InterPro" id="IPR029058">
    <property type="entry name" value="AB_hydrolase_fold"/>
</dbReference>
<dbReference type="OrthoDB" id="9777975at2"/>
<accession>A0A1G9B166</accession>
<feature type="signal peptide" evidence="1">
    <location>
        <begin position="1"/>
        <end position="20"/>
    </location>
</feature>
<sequence length="255" mass="27332">MKKLLILPALFLSLLTFSCSDDDSSNSTPAADDPTTRIPVKDEVMQASTFKYKRFYQEAETEATRKGIVILAHGDGTDENDATLNDQCIALAQQGYVAVTTSYDIPENSTLAETNLRFKGQINEVIVDLTTIFDIPRNKVIIGGLSRGGNNSFALVLPGQAGISPIEGIKGVILECSGGDTWKGSAILFPVAYMSTLNDDVMNANANEFKTGLTQNNNAGVATASECLIIPGTGHCTDSGKYKAFVVAKVKQWLP</sequence>
<keyword evidence="3" id="KW-1185">Reference proteome</keyword>
<evidence type="ECO:0008006" key="4">
    <source>
        <dbReference type="Google" id="ProtNLM"/>
    </source>
</evidence>
<proteinExistence type="predicted"/>
<dbReference type="AlphaFoldDB" id="A0A1G9B166"/>
<dbReference type="Proteomes" id="UP000199580">
    <property type="component" value="Unassembled WGS sequence"/>
</dbReference>
<evidence type="ECO:0000256" key="1">
    <source>
        <dbReference type="SAM" id="SignalP"/>
    </source>
</evidence>
<organism evidence="2 3">
    <name type="scientific">Flavobacterium noncentrifugens</name>
    <dbReference type="NCBI Taxonomy" id="1128970"/>
    <lineage>
        <taxon>Bacteria</taxon>
        <taxon>Pseudomonadati</taxon>
        <taxon>Bacteroidota</taxon>
        <taxon>Flavobacteriia</taxon>
        <taxon>Flavobacteriales</taxon>
        <taxon>Flavobacteriaceae</taxon>
        <taxon>Flavobacterium</taxon>
    </lineage>
</organism>
<dbReference type="PROSITE" id="PS51257">
    <property type="entry name" value="PROKAR_LIPOPROTEIN"/>
    <property type="match status" value="1"/>
</dbReference>
<dbReference type="Gene3D" id="3.40.50.1820">
    <property type="entry name" value="alpha/beta hydrolase"/>
    <property type="match status" value="1"/>
</dbReference>